<dbReference type="Pfam" id="PF13967">
    <property type="entry name" value="RSN1_TM"/>
    <property type="match status" value="1"/>
</dbReference>
<dbReference type="AlphaFoldDB" id="A0A5N6UPQ1"/>
<evidence type="ECO:0000313" key="12">
    <source>
        <dbReference type="Proteomes" id="UP000326950"/>
    </source>
</evidence>
<evidence type="ECO:0008006" key="13">
    <source>
        <dbReference type="Google" id="ProtNLM"/>
    </source>
</evidence>
<evidence type="ECO:0000256" key="1">
    <source>
        <dbReference type="ARBA" id="ARBA00004141"/>
    </source>
</evidence>
<feature type="compositionally biased region" description="Basic and acidic residues" evidence="7">
    <location>
        <begin position="650"/>
        <end position="659"/>
    </location>
</feature>
<comment type="similarity">
    <text evidence="2">Belongs to the CSC1 (TC 1.A.17) family.</text>
</comment>
<dbReference type="PANTHER" id="PTHR13018:SF20">
    <property type="entry name" value="SPORULATION-SPECIFIC PROTEIN 75"/>
    <property type="match status" value="1"/>
</dbReference>
<dbReference type="Proteomes" id="UP000326950">
    <property type="component" value="Unassembled WGS sequence"/>
</dbReference>
<dbReference type="GO" id="GO:0005227">
    <property type="term" value="F:calcium-activated cation channel activity"/>
    <property type="evidence" value="ECO:0007669"/>
    <property type="project" value="InterPro"/>
</dbReference>
<name>A0A5N6UPQ1_ASPTM</name>
<keyword evidence="6 8" id="KW-0472">Membrane</keyword>
<keyword evidence="3" id="KW-0813">Transport</keyword>
<feature type="domain" description="CSC1/OSCA1-like 7TM region" evidence="9">
    <location>
        <begin position="389"/>
        <end position="561"/>
    </location>
</feature>
<evidence type="ECO:0000256" key="7">
    <source>
        <dbReference type="SAM" id="MobiDB-lite"/>
    </source>
</evidence>
<evidence type="ECO:0000313" key="11">
    <source>
        <dbReference type="EMBL" id="KAE8160413.1"/>
    </source>
</evidence>
<gene>
    <name evidence="11" type="ORF">BDV40DRAFT_313935</name>
</gene>
<feature type="transmembrane region" description="Helical" evidence="8">
    <location>
        <begin position="540"/>
        <end position="561"/>
    </location>
</feature>
<dbReference type="InterPro" id="IPR003864">
    <property type="entry name" value="CSC1/OSCA1-like_7TM"/>
</dbReference>
<evidence type="ECO:0000256" key="5">
    <source>
        <dbReference type="ARBA" id="ARBA00022989"/>
    </source>
</evidence>
<keyword evidence="12" id="KW-1185">Reference proteome</keyword>
<evidence type="ECO:0000259" key="10">
    <source>
        <dbReference type="Pfam" id="PF13967"/>
    </source>
</evidence>
<sequence length="732" mass="82376">MDISTLNKTVNDAAGKAQKNEGLSAQSFFISLAVYGSIFLLASYLFTILKDTYHKVFQPRCLVDIDILQLPKGRVLWIKHIWELLKDETKLIEKLGLDCYFFLRLLQLAIKAFTPMTVIILPVLLPVNYTASSARIGGLDRFSISNVQRGQHTRRWITAFVSSLINIYLWHILLLEFKRVVKIRQHFLYSSSQARAVTTVLVTEIPPQMWNTENLRLVYSAYNGGPMDIILPKAETCESMENELTNLYRDLDNLKQIHSDIWQIRNLQRDIKQIKSIAIFHFSDLFTAHLLLQARASSSPMELEAHIVDGNAVTSDSAIYQNRYFRALWNIAIAISLNILARLWVVPISLTGLLSQLVYLDSISSSLSGLSDYQLGAIQGLAPQVAASILMHYFIFLFTQLFLVVSISSSVTTMIPEIANDIQTVPSVLAKNLPKASNYFYSYFLLQAITQSVMVLFQLPGSLWTYKKQRWKEHPPQTVQWSLLYPVFTNLICICIIFSAISPLILLLGSAMYGVFLVVHSYQAIYVLETEIDTAGMLYWEALNHIFVGIYTMDLFLIGLFVLRNVLGPSVVAAVLLVASALIHNHVRTRMRPLVKFASATRQIPSSQSGGQDISQTEDVPMPDADTNVGTTPVAAIETVKQTDRQTNTRLDELSERTKKSSRKQSVSRATQATESPKEQEPPNNPGIIASLQKILDDAKSATLDRSALKQIDDLLFDIRVEAHEALRRNTG</sequence>
<organism evidence="11 12">
    <name type="scientific">Aspergillus tamarii</name>
    <dbReference type="NCBI Taxonomy" id="41984"/>
    <lineage>
        <taxon>Eukaryota</taxon>
        <taxon>Fungi</taxon>
        <taxon>Dikarya</taxon>
        <taxon>Ascomycota</taxon>
        <taxon>Pezizomycotina</taxon>
        <taxon>Eurotiomycetes</taxon>
        <taxon>Eurotiomycetidae</taxon>
        <taxon>Eurotiales</taxon>
        <taxon>Aspergillaceae</taxon>
        <taxon>Aspergillus</taxon>
        <taxon>Aspergillus subgen. Circumdati</taxon>
    </lineage>
</organism>
<evidence type="ECO:0000256" key="8">
    <source>
        <dbReference type="SAM" id="Phobius"/>
    </source>
</evidence>
<keyword evidence="4 8" id="KW-0812">Transmembrane</keyword>
<feature type="region of interest" description="Disordered" evidence="7">
    <location>
        <begin position="602"/>
        <end position="688"/>
    </location>
</feature>
<evidence type="ECO:0000259" key="9">
    <source>
        <dbReference type="Pfam" id="PF02714"/>
    </source>
</evidence>
<feature type="transmembrane region" description="Helical" evidence="8">
    <location>
        <begin position="439"/>
        <end position="460"/>
    </location>
</feature>
<dbReference type="InterPro" id="IPR045122">
    <property type="entry name" value="Csc1-like"/>
</dbReference>
<feature type="transmembrane region" description="Helical" evidence="8">
    <location>
        <begin position="101"/>
        <end position="125"/>
    </location>
</feature>
<feature type="transmembrane region" description="Helical" evidence="8">
    <location>
        <begin position="28"/>
        <end position="49"/>
    </location>
</feature>
<protein>
    <recommendedName>
        <fullName evidence="13">DUF221-domain-containing protein</fullName>
    </recommendedName>
</protein>
<comment type="subcellular location">
    <subcellularLocation>
        <location evidence="1">Membrane</location>
        <topology evidence="1">Multi-pass membrane protein</topology>
    </subcellularLocation>
</comment>
<evidence type="ECO:0000256" key="4">
    <source>
        <dbReference type="ARBA" id="ARBA00022692"/>
    </source>
</evidence>
<accession>A0A5N6UPQ1</accession>
<reference evidence="11 12" key="1">
    <citation type="submission" date="2019-04" db="EMBL/GenBank/DDBJ databases">
        <title>Friends and foes A comparative genomics study of 23 Aspergillus species from section Flavi.</title>
        <authorList>
            <consortium name="DOE Joint Genome Institute"/>
            <person name="Kjaerbolling I."/>
            <person name="Vesth T."/>
            <person name="Frisvad J.C."/>
            <person name="Nybo J.L."/>
            <person name="Theobald S."/>
            <person name="Kildgaard S."/>
            <person name="Isbrandt T."/>
            <person name="Kuo A."/>
            <person name="Sato A."/>
            <person name="Lyhne E.K."/>
            <person name="Kogle M.E."/>
            <person name="Wiebenga A."/>
            <person name="Kun R.S."/>
            <person name="Lubbers R.J."/>
            <person name="Makela M.R."/>
            <person name="Barry K."/>
            <person name="Chovatia M."/>
            <person name="Clum A."/>
            <person name="Daum C."/>
            <person name="Haridas S."/>
            <person name="He G."/>
            <person name="LaButti K."/>
            <person name="Lipzen A."/>
            <person name="Mondo S."/>
            <person name="Riley R."/>
            <person name="Salamov A."/>
            <person name="Simmons B.A."/>
            <person name="Magnuson J.K."/>
            <person name="Henrissat B."/>
            <person name="Mortensen U.H."/>
            <person name="Larsen T.O."/>
            <person name="Devries R.P."/>
            <person name="Grigoriev I.V."/>
            <person name="Machida M."/>
            <person name="Baker S.E."/>
            <person name="Andersen M.R."/>
        </authorList>
    </citation>
    <scope>NUCLEOTIDE SEQUENCE [LARGE SCALE GENOMIC DNA]</scope>
    <source>
        <strain evidence="11 12">CBS 117626</strain>
    </source>
</reference>
<feature type="transmembrane region" description="Helical" evidence="8">
    <location>
        <begin position="327"/>
        <end position="353"/>
    </location>
</feature>
<dbReference type="OrthoDB" id="4482316at2759"/>
<dbReference type="EMBL" id="ML738658">
    <property type="protein sequence ID" value="KAE8160413.1"/>
    <property type="molecule type" value="Genomic_DNA"/>
</dbReference>
<feature type="transmembrane region" description="Helical" evidence="8">
    <location>
        <begin position="567"/>
        <end position="587"/>
    </location>
</feature>
<feature type="transmembrane region" description="Helical" evidence="8">
    <location>
        <begin position="507"/>
        <end position="528"/>
    </location>
</feature>
<feature type="domain" description="CSC1/OSCA1-like N-terminal transmembrane" evidence="10">
    <location>
        <begin position="28"/>
        <end position="172"/>
    </location>
</feature>
<keyword evidence="5 8" id="KW-1133">Transmembrane helix</keyword>
<feature type="transmembrane region" description="Helical" evidence="8">
    <location>
        <begin position="481"/>
        <end position="501"/>
    </location>
</feature>
<dbReference type="GO" id="GO:0005886">
    <property type="term" value="C:plasma membrane"/>
    <property type="evidence" value="ECO:0007669"/>
    <property type="project" value="TreeGrafter"/>
</dbReference>
<feature type="transmembrane region" description="Helical" evidence="8">
    <location>
        <begin position="156"/>
        <end position="175"/>
    </location>
</feature>
<evidence type="ECO:0000256" key="3">
    <source>
        <dbReference type="ARBA" id="ARBA00022448"/>
    </source>
</evidence>
<feature type="compositionally biased region" description="Polar residues" evidence="7">
    <location>
        <begin position="664"/>
        <end position="675"/>
    </location>
</feature>
<dbReference type="Pfam" id="PF02714">
    <property type="entry name" value="RSN1_7TM"/>
    <property type="match status" value="1"/>
</dbReference>
<feature type="compositionally biased region" description="Polar residues" evidence="7">
    <location>
        <begin position="602"/>
        <end position="618"/>
    </location>
</feature>
<proteinExistence type="inferred from homology"/>
<dbReference type="PANTHER" id="PTHR13018">
    <property type="entry name" value="PROBABLE MEMBRANE PROTEIN DUF221-RELATED"/>
    <property type="match status" value="1"/>
</dbReference>
<evidence type="ECO:0000256" key="6">
    <source>
        <dbReference type="ARBA" id="ARBA00023136"/>
    </source>
</evidence>
<dbReference type="InterPro" id="IPR032880">
    <property type="entry name" value="CSC1/OSCA1-like_N"/>
</dbReference>
<evidence type="ECO:0000256" key="2">
    <source>
        <dbReference type="ARBA" id="ARBA00007779"/>
    </source>
</evidence>